<evidence type="ECO:0000259" key="1">
    <source>
        <dbReference type="Pfam" id="PF18803"/>
    </source>
</evidence>
<dbReference type="EMBL" id="JBANRG010000068">
    <property type="protein sequence ID" value="KAK7440444.1"/>
    <property type="molecule type" value="Genomic_DNA"/>
</dbReference>
<name>A0ABR1IT64_9AGAR</name>
<accession>A0ABR1IT64</accession>
<evidence type="ECO:0000313" key="2">
    <source>
        <dbReference type="EMBL" id="KAK7440444.1"/>
    </source>
</evidence>
<dbReference type="Pfam" id="PF18803">
    <property type="entry name" value="CxC2"/>
    <property type="match status" value="1"/>
</dbReference>
<dbReference type="Proteomes" id="UP001498398">
    <property type="component" value="Unassembled WGS sequence"/>
</dbReference>
<protein>
    <recommendedName>
        <fullName evidence="1">CxC2-like cysteine cluster KDZ transposase-associated domain-containing protein</fullName>
    </recommendedName>
</protein>
<organism evidence="2 3">
    <name type="scientific">Marasmiellus scandens</name>
    <dbReference type="NCBI Taxonomy" id="2682957"/>
    <lineage>
        <taxon>Eukaryota</taxon>
        <taxon>Fungi</taxon>
        <taxon>Dikarya</taxon>
        <taxon>Basidiomycota</taxon>
        <taxon>Agaricomycotina</taxon>
        <taxon>Agaricomycetes</taxon>
        <taxon>Agaricomycetidae</taxon>
        <taxon>Agaricales</taxon>
        <taxon>Marasmiineae</taxon>
        <taxon>Omphalotaceae</taxon>
        <taxon>Marasmiellus</taxon>
    </lineage>
</organism>
<dbReference type="InterPro" id="IPR041457">
    <property type="entry name" value="CxC2_KDZ-assoc"/>
</dbReference>
<reference evidence="2 3" key="1">
    <citation type="submission" date="2024-01" db="EMBL/GenBank/DDBJ databases">
        <title>A draft genome for the cacao thread blight pathogen Marasmiellus scandens.</title>
        <authorList>
            <person name="Baruah I.K."/>
            <person name="Leung J."/>
            <person name="Bukari Y."/>
            <person name="Amoako-Attah I."/>
            <person name="Meinhardt L.W."/>
            <person name="Bailey B.A."/>
            <person name="Cohen S.P."/>
        </authorList>
    </citation>
    <scope>NUCLEOTIDE SEQUENCE [LARGE SCALE GENOMIC DNA]</scope>
    <source>
        <strain evidence="2 3">GH-19</strain>
    </source>
</reference>
<evidence type="ECO:0000313" key="3">
    <source>
        <dbReference type="Proteomes" id="UP001498398"/>
    </source>
</evidence>
<proteinExistence type="predicted"/>
<sequence length="203" mass="23108">MTSQNNSSAITLDAQDLQALRLAMDREPRLRKQFDFYHQIFQSVEVQSPGSMSTLTLCTVGGHAIEREILWCADCQQTQCGGCCRKLHEERLHLHNLLRWEDNVWRSFDLKELGIVVQLGHKAGTPCPYPCNKVEDFTVVHVDGIHHLSVSFCGCPTGPPMWIQSMQRLWVPNSNFPEGGVTYAAREWVRNQGDLYHVPEDAM</sequence>
<feature type="domain" description="CxC2-like cysteine cluster KDZ transposase-associated" evidence="1">
    <location>
        <begin position="110"/>
        <end position="174"/>
    </location>
</feature>
<keyword evidence="3" id="KW-1185">Reference proteome</keyword>
<comment type="caution">
    <text evidence="2">The sequence shown here is derived from an EMBL/GenBank/DDBJ whole genome shotgun (WGS) entry which is preliminary data.</text>
</comment>
<gene>
    <name evidence="2" type="ORF">VKT23_017082</name>
</gene>